<proteinExistence type="predicted"/>
<dbReference type="PANTHER" id="PTHR32432">
    <property type="entry name" value="CELL DIVISION PROTEIN FTSA-RELATED"/>
    <property type="match status" value="1"/>
</dbReference>
<evidence type="ECO:0000313" key="2">
    <source>
        <dbReference type="Proteomes" id="UP000034137"/>
    </source>
</evidence>
<dbReference type="PANTHER" id="PTHR32432:SF3">
    <property type="entry name" value="ETHANOLAMINE UTILIZATION PROTEIN EUTJ"/>
    <property type="match status" value="1"/>
</dbReference>
<dbReference type="InterPro" id="IPR043129">
    <property type="entry name" value="ATPase_NBD"/>
</dbReference>
<dbReference type="InterPro" id="IPR050696">
    <property type="entry name" value="FtsA/MreB"/>
</dbReference>
<dbReference type="Pfam" id="PF11104">
    <property type="entry name" value="PilM_2"/>
    <property type="match status" value="1"/>
</dbReference>
<comment type="caution">
    <text evidence="1">The sequence shown here is derived from an EMBL/GenBank/DDBJ whole genome shotgun (WGS) entry which is preliminary data.</text>
</comment>
<dbReference type="CDD" id="cd24049">
    <property type="entry name" value="ASKHA_NBD_PilM"/>
    <property type="match status" value="1"/>
</dbReference>
<protein>
    <submittedName>
        <fullName evidence="1">Type IV pilus assembly protein PilM</fullName>
    </submittedName>
</protein>
<organism evidence="1 2">
    <name type="scientific">Candidatus Falkowbacteria bacterium GW2011_GWF2_39_8</name>
    <dbReference type="NCBI Taxonomy" id="1618642"/>
    <lineage>
        <taxon>Bacteria</taxon>
        <taxon>Candidatus Falkowiibacteriota</taxon>
    </lineage>
</organism>
<dbReference type="InterPro" id="IPR005883">
    <property type="entry name" value="PilM"/>
</dbReference>
<dbReference type="PIRSF" id="PIRSF019169">
    <property type="entry name" value="PilM"/>
    <property type="match status" value="1"/>
</dbReference>
<dbReference type="Gene3D" id="3.30.1490.300">
    <property type="match status" value="1"/>
</dbReference>
<evidence type="ECO:0000313" key="1">
    <source>
        <dbReference type="EMBL" id="KKR32585.1"/>
    </source>
</evidence>
<reference evidence="1 2" key="1">
    <citation type="journal article" date="2015" name="Nature">
        <title>rRNA introns, odd ribosomes, and small enigmatic genomes across a large radiation of phyla.</title>
        <authorList>
            <person name="Brown C.T."/>
            <person name="Hug L.A."/>
            <person name="Thomas B.C."/>
            <person name="Sharon I."/>
            <person name="Castelle C.J."/>
            <person name="Singh A."/>
            <person name="Wilkins M.J."/>
            <person name="Williams K.H."/>
            <person name="Banfield J.F."/>
        </authorList>
    </citation>
    <scope>NUCLEOTIDE SEQUENCE [LARGE SCALE GENOMIC DNA]</scope>
</reference>
<dbReference type="NCBIfam" id="TIGR01175">
    <property type="entry name" value="pilM"/>
    <property type="match status" value="1"/>
</dbReference>
<gene>
    <name evidence="1" type="ORF">UT64_C0028G0001</name>
</gene>
<accession>A0A0G0SCZ2</accession>
<sequence>GIDIGTSSIKIVELKKEGNRPRLSSYGFSEGLDGKLNNDWQLNIKKTAKAINKICKEAGMTSKSAVAALPTYSVFSSILNLANVDKKDIASTVHWEAKKVIPIPLDEIILDWKKIEEDDKKVGKKSDNFKVLITGAPKLLVKKYIDIFKEAQINLISLETEIFSLTRSLLGRDKTTVAIVEIGTNTTNISIVDKGIPMLNRSIDIGGLTITKSLANNLNIGLERAEQFKYDLGMNSLGTAGQEIVPKTIIEALNPVINEIKYVINLYQNRDNKKVEKIILSGGSSLLVNFVNYLSKILDINVIIGDPWARVSYPVELKPVLDEVGPRMSIAVGLALRQME</sequence>
<dbReference type="Gene3D" id="3.30.420.40">
    <property type="match status" value="2"/>
</dbReference>
<dbReference type="AlphaFoldDB" id="A0A0G0SCZ2"/>
<dbReference type="EMBL" id="LBXO01000028">
    <property type="protein sequence ID" value="KKR32585.1"/>
    <property type="molecule type" value="Genomic_DNA"/>
</dbReference>
<dbReference type="SUPFAM" id="SSF53067">
    <property type="entry name" value="Actin-like ATPase domain"/>
    <property type="match status" value="2"/>
</dbReference>
<dbReference type="Proteomes" id="UP000034137">
    <property type="component" value="Unassembled WGS sequence"/>
</dbReference>
<feature type="non-terminal residue" evidence="1">
    <location>
        <position position="1"/>
    </location>
</feature>
<name>A0A0G0SCZ2_9BACT</name>